<evidence type="ECO:0000256" key="4">
    <source>
        <dbReference type="ARBA" id="ARBA00022840"/>
    </source>
</evidence>
<evidence type="ECO:0000313" key="10">
    <source>
        <dbReference type="Proteomes" id="UP000258309"/>
    </source>
</evidence>
<keyword evidence="4" id="KW-0067">ATP-binding</keyword>
<dbReference type="Pfam" id="PF11715">
    <property type="entry name" value="Beta-prop_Nup120_160"/>
    <property type="match status" value="1"/>
</dbReference>
<evidence type="ECO:0000256" key="6">
    <source>
        <dbReference type="ARBA" id="ARBA00023242"/>
    </source>
</evidence>
<dbReference type="PANTHER" id="PTHR22942">
    <property type="entry name" value="RECA/RAD51/RADA DNA STRAND-PAIRING FAMILY MEMBER"/>
    <property type="match status" value="1"/>
</dbReference>
<dbReference type="NCBIfam" id="NF003301">
    <property type="entry name" value="PRK04301.1"/>
    <property type="match status" value="1"/>
</dbReference>
<dbReference type="SUPFAM" id="SSF52540">
    <property type="entry name" value="P-loop containing nucleoside triphosphate hydrolases"/>
    <property type="match status" value="1"/>
</dbReference>
<comment type="similarity">
    <text evidence="2">Belongs to the RecA family. RAD51 subfamily.</text>
</comment>
<dbReference type="OrthoDB" id="67716at2759"/>
<dbReference type="Gene3D" id="3.40.50.300">
    <property type="entry name" value="P-loop containing nucleotide triphosphate hydrolases"/>
    <property type="match status" value="1"/>
</dbReference>
<evidence type="ECO:0000256" key="7">
    <source>
        <dbReference type="SAM" id="Phobius"/>
    </source>
</evidence>
<dbReference type="GO" id="GO:1990426">
    <property type="term" value="P:mitotic recombination-dependent replication fork processing"/>
    <property type="evidence" value="ECO:0007669"/>
    <property type="project" value="InterPro"/>
</dbReference>
<sequence>MGPTFFNSWALWEKMTFVLAIAILLVFFAGFVRLAWQNKLVKKKQKLDEEKRIRTEDMRRNGYVINRQKGHEVPFGVRALQRGVAVDGIWTLLSSIPRTSNPKSSSRSFSNSAGILGPTSSRLEEVDVTELPNTEYSSSCSRQLQKPANLYFSFDSFETYSAHIRKRIGSCNMTSEEIQPSQVEDEGPAGGPGAPTSLFALEGVAGLTKRDIQLIVDGGFNTVESVAYTPRRVLEQIKGISEQKATKILTEASKLVPMGFTTATEMHQRRSELISITTGSKQLDTLLAGGIETGSVTEIFGEFRTGKSQICHTLAVTCQLPFDMGGGEGKCLYIDTEGTFRPVRLLAVAQRYGLSGEEVLDNVAYARAYNSDHQLQLLNQASAMMCETRFSLLIVDSATSLYRTDFVGRGELSSRQTHLAKFMRTLQRLADEFGIAVVITNQVVAQVDGGPSAMFNPDPKKPIGGNIIAHAITNLIYEHDTPRFNGGKMVSSPPFYSYKETRLNLDVATPGSTILIRIPPPGSTSSRIPQKRSQLADPAVAEDETAFRQRYLATAASIYHRRYYKYPGSFLWRILEDDKLLSIRVVDVSKQRGTADANRTLRLAFPSPIKPGCIALSDSNEHDILSVFVLTESNHLYSLSLRPDFFWRHSSTENAIADWCKSYSSSAFGFKHPLRLVALSADELLFSLHDGGLLKLDRRPGADGSEWKEIHYNEGGWGHGLRSLIPFQGNSIIRYGKLNIELTAVTSIASPLTDIDGTPYAFTVTVDHRLRVWNLSTGRIAYNGDLLGREIEPNETGKQSIDPTQWRLVKVYAQTEERALCVTYSPLGTGLFKFWDVTPADGSNLDVVDIFPENTLEPKAPTSDLWNLADFEVVVDPSKRNSFRIWVLWKINTTYAVQSLDFHAGSISRVRDAWNHGWMTMTNETITDAPLPIVFQGDPSDATDKWLEYILFPGRFTTATIETGLAIYERGLGGSKDTLIQMSGHPAERMSSLIASTATLGRASDGNMDYEQFRIATDIQWRRFYRLLVELDKQRGEAFSLVVDPSGGMPWVVSADGISSIRNCSSLERMWHNPAVPLPDTEHVATLISTAASFRDGFSNQLLYNSNSRLLEELFEEPSDIEPVRMRSYYDMCDFTRQISDEDYAQLVSNLGGSFRNVTPQVYEALLEVMGASIDEDRRLHEHPLSEFGNKLVVRGVQEIVELHQAEINHQEDGIDFETTPIFHQLLIMLKRLELIGLLAKRQISLTSPRVDRLSSKDKVMGKKHVSDTETITVLEGVLRHLLGLDVHKGESMSAVLTDTLIQICAPDSEYEMPPTIVQCFLLKHDRPDLAMEFARFAGQDPFSTYIQGRTYLASGDSFKASILFKRAAYGMAHSEPKNHANYGSAGYLDETEKMLLNAGLPKYYSHIVTLYEREKEYSYVIDFARLALQFIRPEHGDKNTNELQTEMHSRLFNAAVHTCRYELAHSTLLLFIDTALQHSSLRTLLTKMCETSCTAQLVDLPFIGLQDIVDEILSQKCQSIVDVTVGVPYHNILYAWRIKRNNFRGAAAISLERLHKLQQSSNEDKVMISEELETPITKEYLALINALSCVDPKQAWIVYESFPPRGSGQKASATSVKRTLITLEDIRKGYQEELDRIAAIENNQFALMGGDEMDIL</sequence>
<dbReference type="PROSITE" id="PS50162">
    <property type="entry name" value="RECA_2"/>
    <property type="match status" value="1"/>
</dbReference>
<dbReference type="InterPro" id="IPR013632">
    <property type="entry name" value="Rad51_C"/>
</dbReference>
<proteinExistence type="inferred from homology"/>
<dbReference type="GO" id="GO:0007131">
    <property type="term" value="P:reciprocal meiotic recombination"/>
    <property type="evidence" value="ECO:0007669"/>
    <property type="project" value="TreeGrafter"/>
</dbReference>
<dbReference type="GO" id="GO:0006312">
    <property type="term" value="P:mitotic recombination"/>
    <property type="evidence" value="ECO:0007669"/>
    <property type="project" value="TreeGrafter"/>
</dbReference>
<name>A0A3E2H989_SCYLI</name>
<dbReference type="SUPFAM" id="SSF101908">
    <property type="entry name" value="Putative isomerase YbhE"/>
    <property type="match status" value="1"/>
</dbReference>
<dbReference type="GO" id="GO:0000150">
    <property type="term" value="F:DNA strand exchange activity"/>
    <property type="evidence" value="ECO:0007669"/>
    <property type="project" value="InterPro"/>
</dbReference>
<keyword evidence="6" id="KW-0539">Nucleus</keyword>
<dbReference type="InterPro" id="IPR048884">
    <property type="entry name" value="Nup120_helical"/>
</dbReference>
<dbReference type="GO" id="GO:0000794">
    <property type="term" value="C:condensed nuclear chromosome"/>
    <property type="evidence" value="ECO:0007669"/>
    <property type="project" value="TreeGrafter"/>
</dbReference>
<keyword evidence="5" id="KW-0238">DNA-binding</keyword>
<feature type="domain" description="RecA family profile 1" evidence="8">
    <location>
        <begin position="272"/>
        <end position="443"/>
    </location>
</feature>
<dbReference type="GO" id="GO:0042148">
    <property type="term" value="P:DNA strand invasion"/>
    <property type="evidence" value="ECO:0007669"/>
    <property type="project" value="TreeGrafter"/>
</dbReference>
<evidence type="ECO:0000256" key="1">
    <source>
        <dbReference type="ARBA" id="ARBA00004123"/>
    </source>
</evidence>
<dbReference type="NCBIfam" id="TIGR02239">
    <property type="entry name" value="recomb_RAD51"/>
    <property type="match status" value="1"/>
</dbReference>
<dbReference type="Proteomes" id="UP000258309">
    <property type="component" value="Unassembled WGS sequence"/>
</dbReference>
<dbReference type="OMA" id="TLWKNNM"/>
<keyword evidence="10" id="KW-1185">Reference proteome</keyword>
<gene>
    <name evidence="9" type="ORF">B7463_g6309</name>
</gene>
<dbReference type="Pfam" id="PF21486">
    <property type="entry name" value="NUP120_helical"/>
    <property type="match status" value="1"/>
</dbReference>
<dbReference type="GO" id="GO:0003690">
    <property type="term" value="F:double-stranded DNA binding"/>
    <property type="evidence" value="ECO:0007669"/>
    <property type="project" value="InterPro"/>
</dbReference>
<dbReference type="STRING" id="5539.A0A3E2H989"/>
<keyword evidence="7" id="KW-0472">Membrane</keyword>
<dbReference type="InterPro" id="IPR003593">
    <property type="entry name" value="AAA+_ATPase"/>
</dbReference>
<dbReference type="GO" id="GO:0140664">
    <property type="term" value="F:ATP-dependent DNA damage sensor activity"/>
    <property type="evidence" value="ECO:0007669"/>
    <property type="project" value="InterPro"/>
</dbReference>
<dbReference type="GO" id="GO:0070192">
    <property type="term" value="P:chromosome organization involved in meiotic cell cycle"/>
    <property type="evidence" value="ECO:0007669"/>
    <property type="project" value="TreeGrafter"/>
</dbReference>
<dbReference type="SMART" id="SM00382">
    <property type="entry name" value="AAA"/>
    <property type="match status" value="1"/>
</dbReference>
<evidence type="ECO:0000313" key="9">
    <source>
        <dbReference type="EMBL" id="RFU30006.1"/>
    </source>
</evidence>
<dbReference type="SUPFAM" id="SSF47794">
    <property type="entry name" value="Rad51 N-terminal domain-like"/>
    <property type="match status" value="1"/>
</dbReference>
<dbReference type="GO" id="GO:0005524">
    <property type="term" value="F:ATP binding"/>
    <property type="evidence" value="ECO:0007669"/>
    <property type="project" value="UniProtKB-KW"/>
</dbReference>
<accession>A0A3E2H989</accession>
<dbReference type="InterPro" id="IPR010995">
    <property type="entry name" value="DNA_repair_Rad51/TF_NusA_a-hlx"/>
</dbReference>
<keyword evidence="7" id="KW-1133">Transmembrane helix</keyword>
<dbReference type="FunFam" id="3.40.50.300:FF:002052">
    <property type="entry name" value="DNA repair protein RAD51 homolog"/>
    <property type="match status" value="1"/>
</dbReference>
<feature type="non-terminal residue" evidence="9">
    <location>
        <position position="1"/>
    </location>
</feature>
<reference evidence="9 10" key="1">
    <citation type="submission" date="2018-05" db="EMBL/GenBank/DDBJ databases">
        <title>Draft genome sequence of Scytalidium lignicola DSM 105466, a ubiquitous saprotrophic fungus.</title>
        <authorList>
            <person name="Buettner E."/>
            <person name="Gebauer A.M."/>
            <person name="Hofrichter M."/>
            <person name="Liers C."/>
            <person name="Kellner H."/>
        </authorList>
    </citation>
    <scope>NUCLEOTIDE SEQUENCE [LARGE SCALE GENOMIC DNA]</scope>
    <source>
        <strain evidence="9 10">DSM 105466</strain>
    </source>
</reference>
<dbReference type="Gene3D" id="1.10.150.20">
    <property type="entry name" value="5' to 3' exonuclease, C-terminal subdomain"/>
    <property type="match status" value="1"/>
</dbReference>
<dbReference type="EMBL" id="NCSJ02000111">
    <property type="protein sequence ID" value="RFU30006.1"/>
    <property type="molecule type" value="Genomic_DNA"/>
</dbReference>
<dbReference type="GO" id="GO:0000730">
    <property type="term" value="P:DNA recombinase assembly"/>
    <property type="evidence" value="ECO:0007669"/>
    <property type="project" value="TreeGrafter"/>
</dbReference>
<dbReference type="PANTHER" id="PTHR22942:SF39">
    <property type="entry name" value="DNA REPAIR PROTEIN RAD51 HOMOLOG 1"/>
    <property type="match status" value="1"/>
</dbReference>
<comment type="caution">
    <text evidence="9">The sequence shown here is derived from an EMBL/GenBank/DDBJ whole genome shotgun (WGS) entry which is preliminary data.</text>
</comment>
<feature type="non-terminal residue" evidence="9">
    <location>
        <position position="1657"/>
    </location>
</feature>
<dbReference type="InterPro" id="IPR020588">
    <property type="entry name" value="RecA_ATP-bd"/>
</dbReference>
<evidence type="ECO:0000256" key="5">
    <source>
        <dbReference type="ARBA" id="ARBA00023125"/>
    </source>
</evidence>
<dbReference type="GO" id="GO:0003697">
    <property type="term" value="F:single-stranded DNA binding"/>
    <property type="evidence" value="ECO:0007669"/>
    <property type="project" value="InterPro"/>
</dbReference>
<dbReference type="InterPro" id="IPR027417">
    <property type="entry name" value="P-loop_NTPase"/>
</dbReference>
<feature type="transmembrane region" description="Helical" evidence="7">
    <location>
        <begin position="15"/>
        <end position="36"/>
    </location>
</feature>
<dbReference type="Pfam" id="PF08423">
    <property type="entry name" value="Rad51"/>
    <property type="match status" value="1"/>
</dbReference>
<evidence type="ECO:0000259" key="8">
    <source>
        <dbReference type="PROSITE" id="PS50162"/>
    </source>
</evidence>
<dbReference type="InterPro" id="IPR011941">
    <property type="entry name" value="DNA_recomb/repair_Rad51"/>
</dbReference>
<evidence type="ECO:0000256" key="3">
    <source>
        <dbReference type="ARBA" id="ARBA00022741"/>
    </source>
</evidence>
<organism evidence="9 10">
    <name type="scientific">Scytalidium lignicola</name>
    <name type="common">Hyphomycete</name>
    <dbReference type="NCBI Taxonomy" id="5539"/>
    <lineage>
        <taxon>Eukaryota</taxon>
        <taxon>Fungi</taxon>
        <taxon>Dikarya</taxon>
        <taxon>Ascomycota</taxon>
        <taxon>Pezizomycotina</taxon>
        <taxon>Leotiomycetes</taxon>
        <taxon>Leotiomycetes incertae sedis</taxon>
        <taxon>Scytalidium</taxon>
    </lineage>
</organism>
<keyword evidence="3" id="KW-0547">Nucleotide-binding</keyword>
<dbReference type="FunFam" id="1.10.150.20:FF:000008">
    <property type="entry name" value="DNA repair protein RAD51 homolog"/>
    <property type="match status" value="1"/>
</dbReference>
<dbReference type="InterPro" id="IPR059141">
    <property type="entry name" value="Beta-prop_Nup120_160"/>
</dbReference>
<keyword evidence="7" id="KW-0812">Transmembrane</keyword>
<protein>
    <recommendedName>
        <fullName evidence="8">RecA family profile 1 domain-containing protein</fullName>
    </recommendedName>
</protein>
<dbReference type="InterPro" id="IPR056548">
    <property type="entry name" value="HEAT_Nup120"/>
</dbReference>
<comment type="subcellular location">
    <subcellularLocation>
        <location evidence="1">Nucleus</location>
    </subcellularLocation>
</comment>
<evidence type="ECO:0000256" key="2">
    <source>
        <dbReference type="ARBA" id="ARBA00007095"/>
    </source>
</evidence>
<dbReference type="Pfam" id="PF23300">
    <property type="entry name" value="HEAT_Nup120"/>
    <property type="match status" value="1"/>
</dbReference>